<dbReference type="PANTHER" id="PTHR45642">
    <property type="entry name" value="GDSL ESTERASE/LIPASE EXL3"/>
    <property type="match status" value="1"/>
</dbReference>
<dbReference type="PaxDb" id="3880-AES59784"/>
<dbReference type="Gene3D" id="3.40.50.1110">
    <property type="entry name" value="SGNH hydrolase"/>
    <property type="match status" value="1"/>
</dbReference>
<dbReference type="Pfam" id="PF00657">
    <property type="entry name" value="Lipase_GDSL"/>
    <property type="match status" value="1"/>
</dbReference>
<feature type="transmembrane region" description="Helical" evidence="2">
    <location>
        <begin position="35"/>
        <end position="62"/>
    </location>
</feature>
<gene>
    <name evidence="3" type="ordered locus">MTR_1g025760</name>
</gene>
<evidence type="ECO:0000313" key="4">
    <source>
        <dbReference type="EnsemblPlants" id="AES59784"/>
    </source>
</evidence>
<name>G7I7T2_MEDTR</name>
<dbReference type="EnsemblPlants" id="AES59784">
    <property type="protein sequence ID" value="AES59784"/>
    <property type="gene ID" value="MTR_1g025760"/>
</dbReference>
<dbReference type="SUPFAM" id="SSF52266">
    <property type="entry name" value="SGNH hydrolase"/>
    <property type="match status" value="1"/>
</dbReference>
<dbReference type="GO" id="GO:0006629">
    <property type="term" value="P:lipid metabolic process"/>
    <property type="evidence" value="ECO:0007669"/>
    <property type="project" value="InterPro"/>
</dbReference>
<keyword evidence="2" id="KW-0472">Membrane</keyword>
<accession>G7I7T2</accession>
<dbReference type="CDD" id="cd01837">
    <property type="entry name" value="SGNH_plant_lipase_like"/>
    <property type="match status" value="1"/>
</dbReference>
<comment type="similarity">
    <text evidence="1">Belongs to the 'GDSL' lipolytic enzyme family.</text>
</comment>
<evidence type="ECO:0000313" key="3">
    <source>
        <dbReference type="EMBL" id="AES59784.2"/>
    </source>
</evidence>
<dbReference type="eggNOG" id="ENOG502QW19">
    <property type="taxonomic scope" value="Eukaryota"/>
</dbReference>
<accession>A0A0C3UKZ7</accession>
<dbReference type="AlphaFoldDB" id="G7I7T2"/>
<dbReference type="EMBL" id="CM001217">
    <property type="protein sequence ID" value="AES59784.2"/>
    <property type="molecule type" value="Genomic_DNA"/>
</dbReference>
<dbReference type="PROSITE" id="PS01098">
    <property type="entry name" value="LIPASE_GDSL_SER"/>
    <property type="match status" value="1"/>
</dbReference>
<dbReference type="InterPro" id="IPR001087">
    <property type="entry name" value="GDSL"/>
</dbReference>
<proteinExistence type="inferred from homology"/>
<keyword evidence="2" id="KW-0812">Transmembrane</keyword>
<evidence type="ECO:0000256" key="1">
    <source>
        <dbReference type="ARBA" id="ARBA00008668"/>
    </source>
</evidence>
<dbReference type="HOGENOM" id="CLU_015101_0_1_1"/>
<evidence type="ECO:0000313" key="5">
    <source>
        <dbReference type="Proteomes" id="UP000002051"/>
    </source>
</evidence>
<dbReference type="GO" id="GO:0005576">
    <property type="term" value="C:extracellular region"/>
    <property type="evidence" value="ECO:0000318"/>
    <property type="project" value="GO_Central"/>
</dbReference>
<reference evidence="3 5" key="2">
    <citation type="journal article" date="2014" name="BMC Genomics">
        <title>An improved genome release (version Mt4.0) for the model legume Medicago truncatula.</title>
        <authorList>
            <person name="Tang H."/>
            <person name="Krishnakumar V."/>
            <person name="Bidwell S."/>
            <person name="Rosen B."/>
            <person name="Chan A."/>
            <person name="Zhou S."/>
            <person name="Gentzbittel L."/>
            <person name="Childs K.L."/>
            <person name="Yandell M."/>
            <person name="Gundlach H."/>
            <person name="Mayer K.F."/>
            <person name="Schwartz D.C."/>
            <person name="Town C.D."/>
        </authorList>
    </citation>
    <scope>GENOME REANNOTATION</scope>
    <source>
        <strain evidence="3">A17</strain>
        <strain evidence="4 5">cv. Jemalong A17</strain>
    </source>
</reference>
<reference evidence="4" key="3">
    <citation type="submission" date="2015-04" db="UniProtKB">
        <authorList>
            <consortium name="EnsemblPlants"/>
        </authorList>
    </citation>
    <scope>IDENTIFICATION</scope>
    <source>
        <strain evidence="4">cv. Jemalong A17</strain>
    </source>
</reference>
<dbReference type="InterPro" id="IPR050592">
    <property type="entry name" value="GDSL_lipolytic_enzyme"/>
</dbReference>
<organism evidence="3 5">
    <name type="scientific">Medicago truncatula</name>
    <name type="common">Barrel medic</name>
    <name type="synonym">Medicago tribuloides</name>
    <dbReference type="NCBI Taxonomy" id="3880"/>
    <lineage>
        <taxon>Eukaryota</taxon>
        <taxon>Viridiplantae</taxon>
        <taxon>Streptophyta</taxon>
        <taxon>Embryophyta</taxon>
        <taxon>Tracheophyta</taxon>
        <taxon>Spermatophyta</taxon>
        <taxon>Magnoliopsida</taxon>
        <taxon>eudicotyledons</taxon>
        <taxon>Gunneridae</taxon>
        <taxon>Pentapetalae</taxon>
        <taxon>rosids</taxon>
        <taxon>fabids</taxon>
        <taxon>Fabales</taxon>
        <taxon>Fabaceae</taxon>
        <taxon>Papilionoideae</taxon>
        <taxon>50 kb inversion clade</taxon>
        <taxon>NPAAA clade</taxon>
        <taxon>Hologalegina</taxon>
        <taxon>IRL clade</taxon>
        <taxon>Trifolieae</taxon>
        <taxon>Medicago</taxon>
    </lineage>
</organism>
<dbReference type="InterPro" id="IPR035669">
    <property type="entry name" value="SGNH_plant_lipase-like"/>
</dbReference>
<dbReference type="InterPro" id="IPR008265">
    <property type="entry name" value="Lipase_GDSL_AS"/>
</dbReference>
<sequence length="402" mass="45261">MVISSMVISILLKRKQEKQAEEKHVESSKRFKSQIYISMLFMDFSMNLIYTILLHLILFLVVCFETKAIVKLQPNVSIPAVFVFGDSITDTGNNNFKKTIARCDFAPYGKDFPGGIATGRFSNGKVPSDLIVEELGIKEFLPPYLDPKLQPSELTTGVCFASGGAGYDDLTSKLLTAISLSSQLDSFKEYIGKLNALVGENRTKFIIANSVFFVEFGSNDISNTYFISRVRQIKYPEFSSYADFLVSLASNFTKEIYKLGARRIGIFNVPPLGCVPMQRTLAGGFERKCVEKISNATMLYNDKLSKEIDSLKQNLSNSRIVYLDVYSPIQDVIANEQKYGFLNADRGCCGTGRVEVAFLCNRLAHTCSNDSEYVFWDSFHPTEAMYKRIIVPLLQKYMNQFV</sequence>
<keyword evidence="5" id="KW-1185">Reference proteome</keyword>
<dbReference type="FunFam" id="3.40.50.1110:FF:000003">
    <property type="entry name" value="GDSL esterase/lipase APG"/>
    <property type="match status" value="1"/>
</dbReference>
<reference evidence="3 5" key="1">
    <citation type="journal article" date="2011" name="Nature">
        <title>The Medicago genome provides insight into the evolution of rhizobial symbioses.</title>
        <authorList>
            <person name="Young N.D."/>
            <person name="Debelle F."/>
            <person name="Oldroyd G.E."/>
            <person name="Geurts R."/>
            <person name="Cannon S.B."/>
            <person name="Udvardi M.K."/>
            <person name="Benedito V.A."/>
            <person name="Mayer K.F."/>
            <person name="Gouzy J."/>
            <person name="Schoof H."/>
            <person name="Van de Peer Y."/>
            <person name="Proost S."/>
            <person name="Cook D.R."/>
            <person name="Meyers B.C."/>
            <person name="Spannagl M."/>
            <person name="Cheung F."/>
            <person name="De Mita S."/>
            <person name="Krishnakumar V."/>
            <person name="Gundlach H."/>
            <person name="Zhou S."/>
            <person name="Mudge J."/>
            <person name="Bharti A.K."/>
            <person name="Murray J.D."/>
            <person name="Naoumkina M.A."/>
            <person name="Rosen B."/>
            <person name="Silverstein K.A."/>
            <person name="Tang H."/>
            <person name="Rombauts S."/>
            <person name="Zhao P.X."/>
            <person name="Zhou P."/>
            <person name="Barbe V."/>
            <person name="Bardou P."/>
            <person name="Bechner M."/>
            <person name="Bellec A."/>
            <person name="Berger A."/>
            <person name="Berges H."/>
            <person name="Bidwell S."/>
            <person name="Bisseling T."/>
            <person name="Choisne N."/>
            <person name="Couloux A."/>
            <person name="Denny R."/>
            <person name="Deshpande S."/>
            <person name="Dai X."/>
            <person name="Doyle J.J."/>
            <person name="Dudez A.M."/>
            <person name="Farmer A.D."/>
            <person name="Fouteau S."/>
            <person name="Franken C."/>
            <person name="Gibelin C."/>
            <person name="Gish J."/>
            <person name="Goldstein S."/>
            <person name="Gonzalez A.J."/>
            <person name="Green P.J."/>
            <person name="Hallab A."/>
            <person name="Hartog M."/>
            <person name="Hua A."/>
            <person name="Humphray S.J."/>
            <person name="Jeong D.H."/>
            <person name="Jing Y."/>
            <person name="Jocker A."/>
            <person name="Kenton S.M."/>
            <person name="Kim D.J."/>
            <person name="Klee K."/>
            <person name="Lai H."/>
            <person name="Lang C."/>
            <person name="Lin S."/>
            <person name="Macmil S.L."/>
            <person name="Magdelenat G."/>
            <person name="Matthews L."/>
            <person name="McCorrison J."/>
            <person name="Monaghan E.L."/>
            <person name="Mun J.H."/>
            <person name="Najar F.Z."/>
            <person name="Nicholson C."/>
            <person name="Noirot C."/>
            <person name="O'Bleness M."/>
            <person name="Paule C.R."/>
            <person name="Poulain J."/>
            <person name="Prion F."/>
            <person name="Qin B."/>
            <person name="Qu C."/>
            <person name="Retzel E.F."/>
            <person name="Riddle C."/>
            <person name="Sallet E."/>
            <person name="Samain S."/>
            <person name="Samson N."/>
            <person name="Sanders I."/>
            <person name="Saurat O."/>
            <person name="Scarpelli C."/>
            <person name="Schiex T."/>
            <person name="Segurens B."/>
            <person name="Severin A.J."/>
            <person name="Sherrier D.J."/>
            <person name="Shi R."/>
            <person name="Sims S."/>
            <person name="Singer S.R."/>
            <person name="Sinharoy S."/>
            <person name="Sterck L."/>
            <person name="Viollet A."/>
            <person name="Wang B.B."/>
            <person name="Wang K."/>
            <person name="Wang M."/>
            <person name="Wang X."/>
            <person name="Warfsmann J."/>
            <person name="Weissenbach J."/>
            <person name="White D.D."/>
            <person name="White J.D."/>
            <person name="Wiley G.B."/>
            <person name="Wincker P."/>
            <person name="Xing Y."/>
            <person name="Yang L."/>
            <person name="Yao Z."/>
            <person name="Ying F."/>
            <person name="Zhai J."/>
            <person name="Zhou L."/>
            <person name="Zuber A."/>
            <person name="Denarie J."/>
            <person name="Dixon R.A."/>
            <person name="May G.D."/>
            <person name="Schwartz D.C."/>
            <person name="Rogers J."/>
            <person name="Quetier F."/>
            <person name="Town C.D."/>
            <person name="Roe B.A."/>
        </authorList>
    </citation>
    <scope>NUCLEOTIDE SEQUENCE [LARGE SCALE GENOMIC DNA]</scope>
    <source>
        <strain evidence="3">A17</strain>
        <strain evidence="4 5">cv. Jemalong A17</strain>
    </source>
</reference>
<dbReference type="STRING" id="3880.G7I7T2"/>
<dbReference type="InterPro" id="IPR036514">
    <property type="entry name" value="SGNH_hydro_sf"/>
</dbReference>
<dbReference type="GO" id="GO:0016298">
    <property type="term" value="F:lipase activity"/>
    <property type="evidence" value="ECO:0007669"/>
    <property type="project" value="InterPro"/>
</dbReference>
<dbReference type="Proteomes" id="UP000002051">
    <property type="component" value="Unassembled WGS sequence"/>
</dbReference>
<evidence type="ECO:0000256" key="2">
    <source>
        <dbReference type="SAM" id="Phobius"/>
    </source>
</evidence>
<keyword evidence="2" id="KW-1133">Transmembrane helix</keyword>
<dbReference type="PANTHER" id="PTHR45642:SF135">
    <property type="entry name" value="GDSL ESTERASE_LIPASE EXL2"/>
    <property type="match status" value="1"/>
</dbReference>
<protein>
    <submittedName>
        <fullName evidence="3">GDSL-like lipase/acylhydrolase</fullName>
    </submittedName>
</protein>